<dbReference type="GO" id="GO:0046872">
    <property type="term" value="F:metal ion binding"/>
    <property type="evidence" value="ECO:0007669"/>
    <property type="project" value="UniProtKB-KW"/>
</dbReference>
<feature type="domain" description="DUF8040" evidence="10">
    <location>
        <begin position="61"/>
        <end position="155"/>
    </location>
</feature>
<proteinExistence type="inferred from homology"/>
<dbReference type="Proteomes" id="UP001152523">
    <property type="component" value="Unassembled WGS sequence"/>
</dbReference>
<evidence type="ECO:0000256" key="3">
    <source>
        <dbReference type="ARBA" id="ARBA00006958"/>
    </source>
</evidence>
<dbReference type="GO" id="GO:0016787">
    <property type="term" value="F:hydrolase activity"/>
    <property type="evidence" value="ECO:0007669"/>
    <property type="project" value="UniProtKB-KW"/>
</dbReference>
<keyword evidence="8" id="KW-0732">Signal</keyword>
<feature type="signal peptide" evidence="8">
    <location>
        <begin position="1"/>
        <end position="21"/>
    </location>
</feature>
<evidence type="ECO:0000256" key="2">
    <source>
        <dbReference type="ARBA" id="ARBA00004123"/>
    </source>
</evidence>
<evidence type="ECO:0000256" key="7">
    <source>
        <dbReference type="ARBA" id="ARBA00023242"/>
    </source>
</evidence>
<dbReference type="Pfam" id="PF26138">
    <property type="entry name" value="DUF8040"/>
    <property type="match status" value="1"/>
</dbReference>
<keyword evidence="7" id="KW-0539">Nucleus</keyword>
<protein>
    <recommendedName>
        <fullName evidence="13">DDE Tnp4 domain-containing protein</fullName>
    </recommendedName>
</protein>
<keyword evidence="6" id="KW-0378">Hydrolase</keyword>
<dbReference type="PANTHER" id="PTHR22930:SF228">
    <property type="entry name" value="PROTEIN ALP1-LIKE"/>
    <property type="match status" value="1"/>
</dbReference>
<comment type="subcellular location">
    <subcellularLocation>
        <location evidence="2">Nucleus</location>
    </subcellularLocation>
</comment>
<evidence type="ECO:0000256" key="5">
    <source>
        <dbReference type="ARBA" id="ARBA00022723"/>
    </source>
</evidence>
<keyword evidence="5" id="KW-0479">Metal-binding</keyword>
<comment type="similarity">
    <text evidence="3">Belongs to the HARBI1 family.</text>
</comment>
<dbReference type="EMBL" id="CAMAPF010000962">
    <property type="protein sequence ID" value="CAH9130585.1"/>
    <property type="molecule type" value="Genomic_DNA"/>
</dbReference>
<dbReference type="Pfam" id="PF13359">
    <property type="entry name" value="DDE_Tnp_4"/>
    <property type="match status" value="1"/>
</dbReference>
<evidence type="ECO:0000256" key="1">
    <source>
        <dbReference type="ARBA" id="ARBA00001968"/>
    </source>
</evidence>
<feature type="chain" id="PRO_5043874668" description="DDE Tnp4 domain-containing protein" evidence="8">
    <location>
        <begin position="22"/>
        <end position="426"/>
    </location>
</feature>
<dbReference type="PANTHER" id="PTHR22930">
    <property type="match status" value="1"/>
</dbReference>
<evidence type="ECO:0000259" key="9">
    <source>
        <dbReference type="Pfam" id="PF13359"/>
    </source>
</evidence>
<evidence type="ECO:0000313" key="11">
    <source>
        <dbReference type="EMBL" id="CAH9130585.1"/>
    </source>
</evidence>
<comment type="cofactor">
    <cofactor evidence="1">
        <name>a divalent metal cation</name>
        <dbReference type="ChEBI" id="CHEBI:60240"/>
    </cofactor>
</comment>
<keyword evidence="12" id="KW-1185">Reference proteome</keyword>
<feature type="domain" description="DDE Tnp4" evidence="9">
    <location>
        <begin position="201"/>
        <end position="362"/>
    </location>
</feature>
<evidence type="ECO:0000313" key="12">
    <source>
        <dbReference type="Proteomes" id="UP001152523"/>
    </source>
</evidence>
<comment type="caution">
    <text evidence="11">The sequence shown here is derived from an EMBL/GenBank/DDBJ whole genome shotgun (WGS) entry which is preliminary data.</text>
</comment>
<evidence type="ECO:0000259" key="10">
    <source>
        <dbReference type="Pfam" id="PF26138"/>
    </source>
</evidence>
<dbReference type="GO" id="GO:0004518">
    <property type="term" value="F:nuclease activity"/>
    <property type="evidence" value="ECO:0007669"/>
    <property type="project" value="UniProtKB-KW"/>
</dbReference>
<dbReference type="InterPro" id="IPR058353">
    <property type="entry name" value="DUF8040"/>
</dbReference>
<accession>A0AAV0F585</accession>
<evidence type="ECO:0000256" key="4">
    <source>
        <dbReference type="ARBA" id="ARBA00022722"/>
    </source>
</evidence>
<evidence type="ECO:0000256" key="6">
    <source>
        <dbReference type="ARBA" id="ARBA00022801"/>
    </source>
</evidence>
<dbReference type="InterPro" id="IPR027806">
    <property type="entry name" value="HARBI1_dom"/>
</dbReference>
<dbReference type="GO" id="GO:0005634">
    <property type="term" value="C:nucleus"/>
    <property type="evidence" value="ECO:0007669"/>
    <property type="project" value="UniProtKB-SubCell"/>
</dbReference>
<dbReference type="AlphaFoldDB" id="A0AAV0F585"/>
<organism evidence="11 12">
    <name type="scientific">Cuscuta epithymum</name>
    <dbReference type="NCBI Taxonomy" id="186058"/>
    <lineage>
        <taxon>Eukaryota</taxon>
        <taxon>Viridiplantae</taxon>
        <taxon>Streptophyta</taxon>
        <taxon>Embryophyta</taxon>
        <taxon>Tracheophyta</taxon>
        <taxon>Spermatophyta</taxon>
        <taxon>Magnoliopsida</taxon>
        <taxon>eudicotyledons</taxon>
        <taxon>Gunneridae</taxon>
        <taxon>Pentapetalae</taxon>
        <taxon>asterids</taxon>
        <taxon>lamiids</taxon>
        <taxon>Solanales</taxon>
        <taxon>Convolvulaceae</taxon>
        <taxon>Cuscuteae</taxon>
        <taxon>Cuscuta</taxon>
        <taxon>Cuscuta subgen. Cuscuta</taxon>
    </lineage>
</organism>
<reference evidence="11" key="1">
    <citation type="submission" date="2022-07" db="EMBL/GenBank/DDBJ databases">
        <authorList>
            <person name="Macas J."/>
            <person name="Novak P."/>
            <person name="Neumann P."/>
        </authorList>
    </citation>
    <scope>NUCLEOTIDE SEQUENCE</scope>
</reference>
<evidence type="ECO:0008006" key="13">
    <source>
        <dbReference type="Google" id="ProtNLM"/>
    </source>
</evidence>
<evidence type="ECO:0000256" key="8">
    <source>
        <dbReference type="SAM" id="SignalP"/>
    </source>
</evidence>
<gene>
    <name evidence="11" type="ORF">CEPIT_LOCUS30744</name>
</gene>
<keyword evidence="4" id="KW-0540">Nuclease</keyword>
<name>A0AAV0F585_9ASTE</name>
<dbReference type="InterPro" id="IPR045249">
    <property type="entry name" value="HARBI1-like"/>
</dbReference>
<sequence>MLILLLYTFFIYLFIYRDIMSHDDDDDEFLLHIMVGITIHDRNAIIASHYYKHMYKEPCMTSALSGEAWMKEVLNGHPIRCVNAFRMSPNLFARLCKDLQLKYGLTSSDKITIEEKVGIFIYTLALGLSNRDVAERFQRSGETVSRAFHDVLESIAGRSTGYKGLARDMIAPIDRAFPYVPYHISKDKRYMPYFKDCIGCIDGTHVAACIPVKEQLRYRGRKGVPTFNVMAVCDFTMCFTFLSVGWEGSAHDTRVFLHAIETPLLNFPHPPEGRYYLVDKGYPDRKGYLVPYPKLRYHLEQFENEAPTNAQEAFNRSHSSLRSCIERSFGVLKKRWKILSRMPMFSVKTQIDVIMATFALHNYIRKFSSDDLIFEVLEHHPDFIPRDDLVDIQNSNSSTTSSQTQSCSEMKELRNNIASLIWANRH</sequence>